<comment type="caution">
    <text evidence="6">The sequence shown here is derived from an EMBL/GenBank/DDBJ whole genome shotgun (WGS) entry which is preliminary data.</text>
</comment>
<keyword evidence="4" id="KW-0472">Membrane</keyword>
<keyword evidence="3" id="KW-1133">Transmembrane helix</keyword>
<comment type="subcellular location">
    <subcellularLocation>
        <location evidence="1">Endomembrane system</location>
        <topology evidence="1">Multi-pass membrane protein</topology>
    </subcellularLocation>
</comment>
<evidence type="ECO:0000256" key="1">
    <source>
        <dbReference type="ARBA" id="ARBA00004127"/>
    </source>
</evidence>
<organism evidence="6 7">
    <name type="scientific">Marivirga atlantica</name>
    <dbReference type="NCBI Taxonomy" id="1548457"/>
    <lineage>
        <taxon>Bacteria</taxon>
        <taxon>Pseudomonadati</taxon>
        <taxon>Bacteroidota</taxon>
        <taxon>Cytophagia</taxon>
        <taxon>Cytophagales</taxon>
        <taxon>Marivirgaceae</taxon>
        <taxon>Marivirga</taxon>
    </lineage>
</organism>
<evidence type="ECO:0000313" key="7">
    <source>
        <dbReference type="Proteomes" id="UP000642920"/>
    </source>
</evidence>
<evidence type="ECO:0000256" key="4">
    <source>
        <dbReference type="ARBA" id="ARBA00023136"/>
    </source>
</evidence>
<sequence>MSKKLSYKNAVRRASFILRDKKLSNKLIRNASETLQSKAKVSKKVRATRKVFADFIRLIKSYVNGSYRDISWKNMLYITAVIIYFITPTDLIPDFIPVSGLLDDASLALWTYDRLQSELNEFLLWERKSKTNNKEIIDENQ</sequence>
<gene>
    <name evidence="6" type="ORF">JKP34_05915</name>
</gene>
<dbReference type="InterPro" id="IPR010652">
    <property type="entry name" value="DUF1232"/>
</dbReference>
<protein>
    <submittedName>
        <fullName evidence="6">DUF1232 domain-containing protein</fullName>
    </submittedName>
</protein>
<keyword evidence="2" id="KW-0812">Transmembrane</keyword>
<dbReference type="GO" id="GO:0012505">
    <property type="term" value="C:endomembrane system"/>
    <property type="evidence" value="ECO:0007669"/>
    <property type="project" value="UniProtKB-SubCell"/>
</dbReference>
<dbReference type="RefSeq" id="WP_201918670.1">
    <property type="nucleotide sequence ID" value="NZ_JAERQG010000001.1"/>
</dbReference>
<reference evidence="6" key="1">
    <citation type="submission" date="2021-01" db="EMBL/GenBank/DDBJ databases">
        <title>Marivirga sp. nov., isolated from intertidal surface sediments.</title>
        <authorList>
            <person name="Zhang M."/>
        </authorList>
    </citation>
    <scope>NUCLEOTIDE SEQUENCE</scope>
    <source>
        <strain evidence="6">SM1354</strain>
    </source>
</reference>
<proteinExistence type="predicted"/>
<evidence type="ECO:0000259" key="5">
    <source>
        <dbReference type="Pfam" id="PF06803"/>
    </source>
</evidence>
<keyword evidence="7" id="KW-1185">Reference proteome</keyword>
<dbReference type="Proteomes" id="UP000642920">
    <property type="component" value="Unassembled WGS sequence"/>
</dbReference>
<evidence type="ECO:0000256" key="3">
    <source>
        <dbReference type="ARBA" id="ARBA00022989"/>
    </source>
</evidence>
<evidence type="ECO:0000256" key="2">
    <source>
        <dbReference type="ARBA" id="ARBA00022692"/>
    </source>
</evidence>
<name>A0A937DGH0_9BACT</name>
<dbReference type="AlphaFoldDB" id="A0A937DGH0"/>
<evidence type="ECO:0000313" key="6">
    <source>
        <dbReference type="EMBL" id="MBL0764778.1"/>
    </source>
</evidence>
<dbReference type="EMBL" id="JAERQG010000001">
    <property type="protein sequence ID" value="MBL0764778.1"/>
    <property type="molecule type" value="Genomic_DNA"/>
</dbReference>
<accession>A0A937DGH0</accession>
<dbReference type="Pfam" id="PF06803">
    <property type="entry name" value="DUF1232"/>
    <property type="match status" value="1"/>
</dbReference>
<feature type="domain" description="DUF1232" evidence="5">
    <location>
        <begin position="78"/>
        <end position="110"/>
    </location>
</feature>